<comment type="subcellular location">
    <subcellularLocation>
        <location evidence="1">Cell membrane</location>
        <topology evidence="1">Multi-pass membrane protein</topology>
    </subcellularLocation>
</comment>
<gene>
    <name evidence="8" type="ORF">JY572_17000</name>
</gene>
<accession>A0ABX7NN17</accession>
<feature type="transmembrane region" description="Helical" evidence="7">
    <location>
        <begin position="282"/>
        <end position="303"/>
    </location>
</feature>
<evidence type="ECO:0000256" key="5">
    <source>
        <dbReference type="ARBA" id="ARBA00022989"/>
    </source>
</evidence>
<evidence type="ECO:0000256" key="1">
    <source>
        <dbReference type="ARBA" id="ARBA00004651"/>
    </source>
</evidence>
<feature type="transmembrane region" description="Helical" evidence="7">
    <location>
        <begin position="153"/>
        <end position="176"/>
    </location>
</feature>
<feature type="transmembrane region" description="Helical" evidence="7">
    <location>
        <begin position="122"/>
        <end position="141"/>
    </location>
</feature>
<dbReference type="InterPro" id="IPR018383">
    <property type="entry name" value="UPF0324_pro"/>
</dbReference>
<evidence type="ECO:0000256" key="4">
    <source>
        <dbReference type="ARBA" id="ARBA00022692"/>
    </source>
</evidence>
<feature type="transmembrane region" description="Helical" evidence="7">
    <location>
        <begin position="93"/>
        <end position="115"/>
    </location>
</feature>
<feature type="transmembrane region" description="Helical" evidence="7">
    <location>
        <begin position="183"/>
        <end position="205"/>
    </location>
</feature>
<comment type="similarity">
    <text evidence="2">Belongs to the UPF0324 family.</text>
</comment>
<feature type="transmembrane region" description="Helical" evidence="7">
    <location>
        <begin position="24"/>
        <end position="54"/>
    </location>
</feature>
<dbReference type="Pfam" id="PF03601">
    <property type="entry name" value="Cons_hypoth698"/>
    <property type="match status" value="1"/>
</dbReference>
<evidence type="ECO:0000256" key="2">
    <source>
        <dbReference type="ARBA" id="ARBA00007977"/>
    </source>
</evidence>
<dbReference type="PANTHER" id="PTHR30106:SF1">
    <property type="entry name" value="UPF0324 MEMBRANE PROTEIN FN0533"/>
    <property type="match status" value="1"/>
</dbReference>
<keyword evidence="9" id="KW-1185">Reference proteome</keyword>
<keyword evidence="5 7" id="KW-1133">Transmembrane helix</keyword>
<dbReference type="Proteomes" id="UP000663090">
    <property type="component" value="Chromosome"/>
</dbReference>
<keyword evidence="3" id="KW-1003">Cell membrane</keyword>
<dbReference type="PANTHER" id="PTHR30106">
    <property type="entry name" value="INNER MEMBRANE PROTEIN YEIH-RELATED"/>
    <property type="match status" value="1"/>
</dbReference>
<sequence length="335" mass="34952">MSATSIRPDAPRSLRDTALTLGRLLVPLGALVSLLPGVSTAVALVAGMLVALSVGNPYAALTRRATHVLLSLSVVGLGAGMDLRVVAEEGARGVLYTVVGITACLTLGTLLARWLRVSRGAGLLISIGTAICGGSAIAAAVPVLRPREEDVSIALGTVFLLNAVALFVFPVVGHAVGLDARQFGLWSALAIHDTSSVVGAAMRYGPEALEVATTVKLARALWIVPLTLAMGFWLRRTGRSPEQGQEQTPARRPWFILGFLAVAALVTWVPPLRPAGLVVTHVSQRVLVLTLFLIGAGFSRQALRSVGLKPLAQGIVLWLCMAGLSLGAIVLHVIT</sequence>
<evidence type="ECO:0000256" key="6">
    <source>
        <dbReference type="ARBA" id="ARBA00023136"/>
    </source>
</evidence>
<organism evidence="8 9">
    <name type="scientific">Myxococcus landrumensis</name>
    <dbReference type="NCBI Taxonomy" id="2813577"/>
    <lineage>
        <taxon>Bacteria</taxon>
        <taxon>Pseudomonadati</taxon>
        <taxon>Myxococcota</taxon>
        <taxon>Myxococcia</taxon>
        <taxon>Myxococcales</taxon>
        <taxon>Cystobacterineae</taxon>
        <taxon>Myxococcaceae</taxon>
        <taxon>Myxococcus</taxon>
    </lineage>
</organism>
<keyword evidence="6 7" id="KW-0472">Membrane</keyword>
<evidence type="ECO:0000256" key="7">
    <source>
        <dbReference type="SAM" id="Phobius"/>
    </source>
</evidence>
<feature type="transmembrane region" description="Helical" evidence="7">
    <location>
        <begin position="66"/>
        <end position="87"/>
    </location>
</feature>
<evidence type="ECO:0000313" key="9">
    <source>
        <dbReference type="Proteomes" id="UP000663090"/>
    </source>
</evidence>
<keyword evidence="4 7" id="KW-0812">Transmembrane</keyword>
<feature type="transmembrane region" description="Helical" evidence="7">
    <location>
        <begin position="254"/>
        <end position="270"/>
    </location>
</feature>
<reference evidence="8 9" key="1">
    <citation type="submission" date="2021-02" db="EMBL/GenBank/DDBJ databases">
        <title>De Novo genome assembly of isolated myxobacteria.</title>
        <authorList>
            <person name="Stevens D.C."/>
        </authorList>
    </citation>
    <scope>NUCLEOTIDE SEQUENCE [LARGE SCALE GENOMIC DNA]</scope>
    <source>
        <strain evidence="8 9">SCHIC003</strain>
    </source>
</reference>
<evidence type="ECO:0000256" key="3">
    <source>
        <dbReference type="ARBA" id="ARBA00022475"/>
    </source>
</evidence>
<proteinExistence type="inferred from homology"/>
<feature type="transmembrane region" description="Helical" evidence="7">
    <location>
        <begin position="217"/>
        <end position="234"/>
    </location>
</feature>
<evidence type="ECO:0000313" key="8">
    <source>
        <dbReference type="EMBL" id="QSQ17633.1"/>
    </source>
</evidence>
<protein>
    <submittedName>
        <fullName evidence="8">Sulfate exporter family transporter</fullName>
    </submittedName>
</protein>
<feature type="transmembrane region" description="Helical" evidence="7">
    <location>
        <begin position="315"/>
        <end position="334"/>
    </location>
</feature>
<dbReference type="EMBL" id="CP071091">
    <property type="protein sequence ID" value="QSQ17633.1"/>
    <property type="molecule type" value="Genomic_DNA"/>
</dbReference>
<name>A0ABX7NN17_9BACT</name>
<dbReference type="RefSeq" id="WP_206719252.1">
    <property type="nucleotide sequence ID" value="NZ_CP071091.1"/>
</dbReference>